<organism evidence="3 5">
    <name type="scientific">Araneus ventricosus</name>
    <name type="common">Orbweaver spider</name>
    <name type="synonym">Epeira ventricosa</name>
    <dbReference type="NCBI Taxonomy" id="182803"/>
    <lineage>
        <taxon>Eukaryota</taxon>
        <taxon>Metazoa</taxon>
        <taxon>Ecdysozoa</taxon>
        <taxon>Arthropoda</taxon>
        <taxon>Chelicerata</taxon>
        <taxon>Arachnida</taxon>
        <taxon>Araneae</taxon>
        <taxon>Araneomorphae</taxon>
        <taxon>Entelegynae</taxon>
        <taxon>Araneoidea</taxon>
        <taxon>Araneidae</taxon>
        <taxon>Araneus</taxon>
    </lineage>
</organism>
<evidence type="ECO:0000313" key="4">
    <source>
        <dbReference type="EMBL" id="GBL86568.1"/>
    </source>
</evidence>
<dbReference type="AlphaFoldDB" id="A0A4Y2B3U1"/>
<name>A0A4Y2B3U1_ARAVE</name>
<gene>
    <name evidence="3" type="ORF">AVEN_144226_1</name>
    <name evidence="4" type="ORF">AVEN_218913_1</name>
    <name evidence="2" type="ORF">AVEN_233884_1</name>
</gene>
<dbReference type="Proteomes" id="UP000499080">
    <property type="component" value="Unassembled WGS sequence"/>
</dbReference>
<sequence length="24" mass="2671">MTRTSPELAPPIKVSAPHQRDNKP</sequence>
<evidence type="ECO:0000313" key="5">
    <source>
        <dbReference type="Proteomes" id="UP000499080"/>
    </source>
</evidence>
<evidence type="ECO:0000313" key="2">
    <source>
        <dbReference type="EMBL" id="GBL86317.1"/>
    </source>
</evidence>
<protein>
    <submittedName>
        <fullName evidence="3">Uncharacterized protein</fullName>
    </submittedName>
</protein>
<dbReference type="EMBL" id="BGPR01234094">
    <property type="protein sequence ID" value="GBL86317.1"/>
    <property type="molecule type" value="Genomic_DNA"/>
</dbReference>
<dbReference type="EMBL" id="BGPR01234169">
    <property type="protein sequence ID" value="GBL86568.1"/>
    <property type="molecule type" value="Genomic_DNA"/>
</dbReference>
<reference evidence="3 5" key="1">
    <citation type="journal article" date="2019" name="Sci. Rep.">
        <title>Orb-weaving spider Araneus ventricosus genome elucidates the spidroin gene catalogue.</title>
        <authorList>
            <person name="Kono N."/>
            <person name="Nakamura H."/>
            <person name="Ohtoshi R."/>
            <person name="Moran D.A.P."/>
            <person name="Shinohara A."/>
            <person name="Yoshida Y."/>
            <person name="Fujiwara M."/>
            <person name="Mori M."/>
            <person name="Tomita M."/>
            <person name="Arakawa K."/>
        </authorList>
    </citation>
    <scope>NUCLEOTIDE SEQUENCE [LARGE SCALE GENOMIC DNA]</scope>
</reference>
<feature type="non-terminal residue" evidence="3">
    <location>
        <position position="24"/>
    </location>
</feature>
<comment type="caution">
    <text evidence="3">The sequence shown here is derived from an EMBL/GenBank/DDBJ whole genome shotgun (WGS) entry which is preliminary data.</text>
</comment>
<feature type="region of interest" description="Disordered" evidence="1">
    <location>
        <begin position="1"/>
        <end position="24"/>
    </location>
</feature>
<accession>A0A4Y2B3U1</accession>
<proteinExistence type="predicted"/>
<evidence type="ECO:0000256" key="1">
    <source>
        <dbReference type="SAM" id="MobiDB-lite"/>
    </source>
</evidence>
<evidence type="ECO:0000313" key="3">
    <source>
        <dbReference type="EMBL" id="GBL86477.1"/>
    </source>
</evidence>
<keyword evidence="5" id="KW-1185">Reference proteome</keyword>
<dbReference type="EMBL" id="BGPR01234144">
    <property type="protein sequence ID" value="GBL86477.1"/>
    <property type="molecule type" value="Genomic_DNA"/>
</dbReference>